<accession>A0ABR2FRN8</accession>
<organism evidence="1 2">
    <name type="scientific">Hibiscus sabdariffa</name>
    <name type="common">roselle</name>
    <dbReference type="NCBI Taxonomy" id="183260"/>
    <lineage>
        <taxon>Eukaryota</taxon>
        <taxon>Viridiplantae</taxon>
        <taxon>Streptophyta</taxon>
        <taxon>Embryophyta</taxon>
        <taxon>Tracheophyta</taxon>
        <taxon>Spermatophyta</taxon>
        <taxon>Magnoliopsida</taxon>
        <taxon>eudicotyledons</taxon>
        <taxon>Gunneridae</taxon>
        <taxon>Pentapetalae</taxon>
        <taxon>rosids</taxon>
        <taxon>malvids</taxon>
        <taxon>Malvales</taxon>
        <taxon>Malvaceae</taxon>
        <taxon>Malvoideae</taxon>
        <taxon>Hibiscus</taxon>
    </lineage>
</organism>
<keyword evidence="2" id="KW-1185">Reference proteome</keyword>
<evidence type="ECO:0000313" key="2">
    <source>
        <dbReference type="Proteomes" id="UP001472677"/>
    </source>
</evidence>
<proteinExistence type="predicted"/>
<comment type="caution">
    <text evidence="1">The sequence shown here is derived from an EMBL/GenBank/DDBJ whole genome shotgun (WGS) entry which is preliminary data.</text>
</comment>
<protein>
    <submittedName>
        <fullName evidence="1">Uncharacterized protein</fullName>
    </submittedName>
</protein>
<sequence length="75" mass="8125">MALPKAKEIVSATPVVVFSKSPLSWTNKVMEVIFKQPWPSGAVNGPCQMFSLAGNTLVAATLRQPCTMKVNLFLC</sequence>
<reference evidence="1 2" key="1">
    <citation type="journal article" date="2024" name="G3 (Bethesda)">
        <title>Genome assembly of Hibiscus sabdariffa L. provides insights into metabolisms of medicinal natural products.</title>
        <authorList>
            <person name="Kim T."/>
        </authorList>
    </citation>
    <scope>NUCLEOTIDE SEQUENCE [LARGE SCALE GENOMIC DNA]</scope>
    <source>
        <strain evidence="1">TK-2024</strain>
        <tissue evidence="1">Old leaves</tissue>
    </source>
</reference>
<dbReference type="EMBL" id="JBBPBM010000004">
    <property type="protein sequence ID" value="KAK8586926.1"/>
    <property type="molecule type" value="Genomic_DNA"/>
</dbReference>
<evidence type="ECO:0000313" key="1">
    <source>
        <dbReference type="EMBL" id="KAK8586926.1"/>
    </source>
</evidence>
<gene>
    <name evidence="1" type="ORF">V6N12_021445</name>
</gene>
<dbReference type="Proteomes" id="UP001472677">
    <property type="component" value="Unassembled WGS sequence"/>
</dbReference>
<name>A0ABR2FRN8_9ROSI</name>